<protein>
    <submittedName>
        <fullName evidence="2">Acetyl-CoA hydrolase/transferase</fullName>
    </submittedName>
</protein>
<dbReference type="SUPFAM" id="SSF100950">
    <property type="entry name" value="NagB/RpiA/CoA transferase-like"/>
    <property type="match status" value="2"/>
</dbReference>
<dbReference type="Gene3D" id="3.40.1080.10">
    <property type="entry name" value="Glutaconate Coenzyme A-transferase"/>
    <property type="match status" value="1"/>
</dbReference>
<dbReference type="Pfam" id="PF13336">
    <property type="entry name" value="AcetylCoA_hyd_C"/>
    <property type="match status" value="1"/>
</dbReference>
<keyword evidence="3" id="KW-1185">Reference proteome</keyword>
<dbReference type="InterPro" id="IPR046433">
    <property type="entry name" value="ActCoA_hydro"/>
</dbReference>
<sequence>MSVGAGMSVESGKLAELVEPGSRVALADGIGAPRSVSGELAAAAAAAGGVRLLLGWLPVADRELDLAAFADVRAVMSGWGLRRPVDDGRVRALPVRLSAVPSLLHGPLRPDLLVATVVPAPGGGYAFGTEVAWMHAAIAAGARVAGVVAHATPHCDAGPPLPADRLVLVGETDTPPIALEFSPPGDEHRAIAERVAALVPAGARLQVGPGALGVAVLEALRTPVHMDSGLLPEGVVDLDRRGLLAGTPVTTYLAGGPGLLAWAAGRRLLHPIEHTHDLGRLSSGLPFVAVNTAIELDEQGQVNVEGFPGATVGGVGGHADYAAAGARSPGGLSIIAMPATHRGRPTLVERLSAPVSTPGHDVDVVVTEHGTADLRGLDRRERAAALHHLWDRPASS</sequence>
<dbReference type="GO" id="GO:0016787">
    <property type="term" value="F:hydrolase activity"/>
    <property type="evidence" value="ECO:0007669"/>
    <property type="project" value="UniProtKB-KW"/>
</dbReference>
<dbReference type="PANTHER" id="PTHR21432">
    <property type="entry name" value="ACETYL-COA HYDROLASE-RELATED"/>
    <property type="match status" value="1"/>
</dbReference>
<reference evidence="2 3" key="1">
    <citation type="journal article" date="2007" name="Genome Res.">
        <title>Genome characteristics of facultatively symbiotic Frankia sp. strains reflect host range and host plant biogeography.</title>
        <authorList>
            <person name="Normand P."/>
            <person name="Lapierre P."/>
            <person name="Tisa L.S."/>
            <person name="Gogarten J.P."/>
            <person name="Alloisio N."/>
            <person name="Bagnarol E."/>
            <person name="Bassi C.A."/>
            <person name="Berry A.M."/>
            <person name="Bickhart D.M."/>
            <person name="Choisne N."/>
            <person name="Couloux A."/>
            <person name="Cournoyer B."/>
            <person name="Cruveiller S."/>
            <person name="Daubin V."/>
            <person name="Demange N."/>
            <person name="Francino M.P."/>
            <person name="Goltsman E."/>
            <person name="Huang Y."/>
            <person name="Kopp O.R."/>
            <person name="Labarre L."/>
            <person name="Lapidus A."/>
            <person name="Lavire C."/>
            <person name="Marechal J."/>
            <person name="Martinez M."/>
            <person name="Mastronunzio J.E."/>
            <person name="Mullin B.C."/>
            <person name="Niemann J."/>
            <person name="Pujic P."/>
            <person name="Rawnsley T."/>
            <person name="Rouy Z."/>
            <person name="Schenowitz C."/>
            <person name="Sellstedt A."/>
            <person name="Tavares F."/>
            <person name="Tomkins J.P."/>
            <person name="Vallenet D."/>
            <person name="Valverde C."/>
            <person name="Wall L.G."/>
            <person name="Wang Y."/>
            <person name="Medigue C."/>
            <person name="Benson D.R."/>
        </authorList>
    </citation>
    <scope>NUCLEOTIDE SEQUENCE [LARGE SCALE GENOMIC DNA]</scope>
    <source>
        <strain evidence="3">DSM 45986 / CECT 9034 / ACN14a</strain>
    </source>
</reference>
<dbReference type="eggNOG" id="COG0427">
    <property type="taxonomic scope" value="Bacteria"/>
</dbReference>
<organism evidence="2 3">
    <name type="scientific">Frankia alni (strain DSM 45986 / CECT 9034 / ACN14a)</name>
    <dbReference type="NCBI Taxonomy" id="326424"/>
    <lineage>
        <taxon>Bacteria</taxon>
        <taxon>Bacillati</taxon>
        <taxon>Actinomycetota</taxon>
        <taxon>Actinomycetes</taxon>
        <taxon>Frankiales</taxon>
        <taxon>Frankiaceae</taxon>
        <taxon>Frankia</taxon>
    </lineage>
</organism>
<dbReference type="InterPro" id="IPR038460">
    <property type="entry name" value="AcetylCoA_hyd_C_sf"/>
</dbReference>
<dbReference type="Gene3D" id="3.40.1080.20">
    <property type="entry name" value="Acetyl-CoA hydrolase/transferase C-terminal domain"/>
    <property type="match status" value="1"/>
</dbReference>
<accession>Q0RK10</accession>
<proteinExistence type="predicted"/>
<name>Q0RK10_FRAAA</name>
<gene>
    <name evidence="2" type="ordered locus">FRAAL3507</name>
</gene>
<dbReference type="Proteomes" id="UP000000657">
    <property type="component" value="Chromosome"/>
</dbReference>
<dbReference type="EMBL" id="CT573213">
    <property type="protein sequence ID" value="CAJ62150.1"/>
    <property type="molecule type" value="Genomic_DNA"/>
</dbReference>
<dbReference type="PANTHER" id="PTHR21432:SF20">
    <property type="entry name" value="ACETYL-COA HYDROLASE"/>
    <property type="match status" value="1"/>
</dbReference>
<dbReference type="GO" id="GO:0008775">
    <property type="term" value="F:acetate CoA-transferase activity"/>
    <property type="evidence" value="ECO:0007669"/>
    <property type="project" value="InterPro"/>
</dbReference>
<dbReference type="InterPro" id="IPR026888">
    <property type="entry name" value="AcetylCoA_hyd_C"/>
</dbReference>
<feature type="domain" description="Acetyl-CoA hydrolase/transferase C-terminal" evidence="1">
    <location>
        <begin position="269"/>
        <end position="386"/>
    </location>
</feature>
<dbReference type="AlphaFoldDB" id="Q0RK10"/>
<dbReference type="GO" id="GO:0006083">
    <property type="term" value="P:acetate metabolic process"/>
    <property type="evidence" value="ECO:0007669"/>
    <property type="project" value="InterPro"/>
</dbReference>
<dbReference type="InterPro" id="IPR037171">
    <property type="entry name" value="NagB/RpiA_transferase-like"/>
</dbReference>
<dbReference type="STRING" id="326424.FRAAL3507"/>
<evidence type="ECO:0000313" key="3">
    <source>
        <dbReference type="Proteomes" id="UP000000657"/>
    </source>
</evidence>
<dbReference type="Gene3D" id="3.30.750.70">
    <property type="entry name" value="4-hydroxybutyrate coenzyme like domains"/>
    <property type="match status" value="1"/>
</dbReference>
<evidence type="ECO:0000313" key="2">
    <source>
        <dbReference type="EMBL" id="CAJ62150.1"/>
    </source>
</evidence>
<evidence type="ECO:0000259" key="1">
    <source>
        <dbReference type="Pfam" id="PF13336"/>
    </source>
</evidence>
<keyword evidence="2" id="KW-0378">Hydrolase</keyword>
<dbReference type="HOGENOM" id="CLU_058406_0_0_11"/>
<dbReference type="KEGG" id="fal:FRAAL3507"/>